<evidence type="ECO:0000313" key="2">
    <source>
        <dbReference type="EMBL" id="MBB2903436.1"/>
    </source>
</evidence>
<feature type="region of interest" description="Disordered" evidence="1">
    <location>
        <begin position="1"/>
        <end position="64"/>
    </location>
</feature>
<accession>A0A7W4XYR9</accession>
<dbReference type="RefSeq" id="WP_183393049.1">
    <property type="nucleotide sequence ID" value="NZ_JACHVY010000008.1"/>
</dbReference>
<dbReference type="Proteomes" id="UP000533269">
    <property type="component" value="Unassembled WGS sequence"/>
</dbReference>
<proteinExistence type="predicted"/>
<evidence type="ECO:0000256" key="1">
    <source>
        <dbReference type="SAM" id="MobiDB-lite"/>
    </source>
</evidence>
<comment type="caution">
    <text evidence="2">The sequence shown here is derived from an EMBL/GenBank/DDBJ whole genome shotgun (WGS) entry which is preliminary data.</text>
</comment>
<evidence type="ECO:0000313" key="3">
    <source>
        <dbReference type="Proteomes" id="UP000533269"/>
    </source>
</evidence>
<organism evidence="2 3">
    <name type="scientific">Kineococcus radiotolerans</name>
    <dbReference type="NCBI Taxonomy" id="131568"/>
    <lineage>
        <taxon>Bacteria</taxon>
        <taxon>Bacillati</taxon>
        <taxon>Actinomycetota</taxon>
        <taxon>Actinomycetes</taxon>
        <taxon>Kineosporiales</taxon>
        <taxon>Kineosporiaceae</taxon>
        <taxon>Kineococcus</taxon>
    </lineage>
</organism>
<name>A0A7W4XYR9_KINRA</name>
<reference evidence="2 3" key="1">
    <citation type="submission" date="2020-08" db="EMBL/GenBank/DDBJ databases">
        <title>The Agave Microbiome: Exploring the role of microbial communities in plant adaptations to desert environments.</title>
        <authorList>
            <person name="Partida-Martinez L.P."/>
        </authorList>
    </citation>
    <scope>NUCLEOTIDE SEQUENCE [LARGE SCALE GENOMIC DNA]</scope>
    <source>
        <strain evidence="2 3">AS2.23</strain>
    </source>
</reference>
<reference evidence="2 3" key="2">
    <citation type="submission" date="2020-08" db="EMBL/GenBank/DDBJ databases">
        <authorList>
            <person name="Partida-Martinez L."/>
            <person name="Huntemann M."/>
            <person name="Clum A."/>
            <person name="Wang J."/>
            <person name="Palaniappan K."/>
            <person name="Ritter S."/>
            <person name="Chen I.-M."/>
            <person name="Stamatis D."/>
            <person name="Reddy T."/>
            <person name="O'Malley R."/>
            <person name="Daum C."/>
            <person name="Shapiro N."/>
            <person name="Ivanova N."/>
            <person name="Kyrpides N."/>
            <person name="Woyke T."/>
        </authorList>
    </citation>
    <scope>NUCLEOTIDE SEQUENCE [LARGE SCALE GENOMIC DNA]</scope>
    <source>
        <strain evidence="2 3">AS2.23</strain>
    </source>
</reference>
<sequence>MNVTHRWQRPTLPAPDAGQEHRHGTCATSPVPHPAIQQHDDRGGGTVLEEGTTDHPTTRSRPCS</sequence>
<protein>
    <submittedName>
        <fullName evidence="2">Uncharacterized protein</fullName>
    </submittedName>
</protein>
<dbReference type="EMBL" id="JACHVY010000008">
    <property type="protein sequence ID" value="MBB2903436.1"/>
    <property type="molecule type" value="Genomic_DNA"/>
</dbReference>
<dbReference type="AlphaFoldDB" id="A0A7W4XYR9"/>
<gene>
    <name evidence="2" type="ORF">FHR75_004278</name>
</gene>